<protein>
    <submittedName>
        <fullName evidence="3">Uncharacterized protein</fullName>
    </submittedName>
</protein>
<evidence type="ECO:0000313" key="2">
    <source>
        <dbReference type="Proteomes" id="UP000887566"/>
    </source>
</evidence>
<dbReference type="GO" id="GO:0016702">
    <property type="term" value="F:oxidoreductase activity, acting on single donors with incorporation of molecular oxygen, incorporation of two atoms of oxygen"/>
    <property type="evidence" value="ECO:0007669"/>
    <property type="project" value="InterPro"/>
</dbReference>
<accession>A0A914W0W1</accession>
<sequence length="131" mass="14457">MNSSYFIALLITTLHSLRTSGKTCKPTVPAMEGPFYLRGAPSINGTLCAGTSEAHQRLIIFGQVLDATDCRTPLPSTLDIWHDAYLGSRDFCPTCKSDDPSLIASLNNFHDLKTFRGRWNIYIKPGGNHIN</sequence>
<dbReference type="SUPFAM" id="SSF49482">
    <property type="entry name" value="Aromatic compound dioxygenase"/>
    <property type="match status" value="1"/>
</dbReference>
<organism evidence="2 3">
    <name type="scientific">Plectus sambesii</name>
    <dbReference type="NCBI Taxonomy" id="2011161"/>
    <lineage>
        <taxon>Eukaryota</taxon>
        <taxon>Metazoa</taxon>
        <taxon>Ecdysozoa</taxon>
        <taxon>Nematoda</taxon>
        <taxon>Chromadorea</taxon>
        <taxon>Plectida</taxon>
        <taxon>Plectina</taxon>
        <taxon>Plectoidea</taxon>
        <taxon>Plectidae</taxon>
        <taxon>Plectus</taxon>
    </lineage>
</organism>
<keyword evidence="2" id="KW-1185">Reference proteome</keyword>
<feature type="chain" id="PRO_5037478984" evidence="1">
    <location>
        <begin position="22"/>
        <end position="131"/>
    </location>
</feature>
<dbReference type="WBParaSite" id="PSAMB.scaffold2794size21253.g19184.t1">
    <property type="protein sequence ID" value="PSAMB.scaffold2794size21253.g19184.t1"/>
    <property type="gene ID" value="PSAMB.scaffold2794size21253.g19184"/>
</dbReference>
<reference evidence="3" key="1">
    <citation type="submission" date="2022-11" db="UniProtKB">
        <authorList>
            <consortium name="WormBaseParasite"/>
        </authorList>
    </citation>
    <scope>IDENTIFICATION</scope>
</reference>
<evidence type="ECO:0000313" key="3">
    <source>
        <dbReference type="WBParaSite" id="PSAMB.scaffold2794size21253.g19184.t1"/>
    </source>
</evidence>
<name>A0A914W0W1_9BILA</name>
<feature type="signal peptide" evidence="1">
    <location>
        <begin position="1"/>
        <end position="21"/>
    </location>
</feature>
<dbReference type="InterPro" id="IPR015889">
    <property type="entry name" value="Intradiol_dOase_core"/>
</dbReference>
<dbReference type="AlphaFoldDB" id="A0A914W0W1"/>
<dbReference type="GO" id="GO:0005506">
    <property type="term" value="F:iron ion binding"/>
    <property type="evidence" value="ECO:0007669"/>
    <property type="project" value="InterPro"/>
</dbReference>
<evidence type="ECO:0000256" key="1">
    <source>
        <dbReference type="SAM" id="SignalP"/>
    </source>
</evidence>
<dbReference type="Gene3D" id="2.60.130.10">
    <property type="entry name" value="Aromatic compound dioxygenase"/>
    <property type="match status" value="1"/>
</dbReference>
<dbReference type="Proteomes" id="UP000887566">
    <property type="component" value="Unplaced"/>
</dbReference>
<keyword evidence="1" id="KW-0732">Signal</keyword>
<proteinExistence type="predicted"/>